<protein>
    <submittedName>
        <fullName evidence="1">Uncharacterized protein</fullName>
    </submittedName>
</protein>
<evidence type="ECO:0000313" key="1">
    <source>
        <dbReference type="EMBL" id="MCV7022022.1"/>
    </source>
</evidence>
<gene>
    <name evidence="1" type="ORF">H7I77_01480</name>
</gene>
<reference evidence="1" key="1">
    <citation type="submission" date="2020-07" db="EMBL/GenBank/DDBJ databases">
        <authorList>
            <person name="Pettersson B.M.F."/>
            <person name="Behra P.R.K."/>
            <person name="Ramesh M."/>
            <person name="Das S."/>
            <person name="Dasgupta S."/>
            <person name="Kirsebom L.A."/>
        </authorList>
    </citation>
    <scope>NUCLEOTIDE SEQUENCE</scope>
    <source>
        <strain evidence="1">DSM 44203</strain>
    </source>
</reference>
<reference evidence="1" key="2">
    <citation type="journal article" date="2022" name="BMC Genomics">
        <title>Comparative genome analysis of mycobacteria focusing on tRNA and non-coding RNA.</title>
        <authorList>
            <person name="Behra P.R.K."/>
            <person name="Pettersson B.M.F."/>
            <person name="Ramesh M."/>
            <person name="Das S."/>
            <person name="Dasgupta S."/>
            <person name="Kirsebom L.A."/>
        </authorList>
    </citation>
    <scope>NUCLEOTIDE SEQUENCE</scope>
    <source>
        <strain evidence="1">DSM 44203</strain>
    </source>
</reference>
<name>A0AAW5SE42_MYCNV</name>
<comment type="caution">
    <text evidence="1">The sequence shown here is derived from an EMBL/GenBank/DDBJ whole genome shotgun (WGS) entry which is preliminary data.</text>
</comment>
<dbReference type="AlphaFoldDB" id="A0AAW5SE42"/>
<dbReference type="Proteomes" id="UP001207528">
    <property type="component" value="Unassembled WGS sequence"/>
</dbReference>
<sequence length="122" mass="13350">MLTDRFAVSMTADVDAQRVAVAQKLATAPPQNVIDDYPAGIGGAEGRVSGAVFMDNECYPSRGNCRVPFALNLMYVHKRRGKSDSVLLRPMRFVWRAVGCGMQRRQRRSGVATKPVHGASKV</sequence>
<organism evidence="1 2">
    <name type="scientific">Mycolicibacterium novocastrense</name>
    <name type="common">Mycobacterium novocastrense</name>
    <dbReference type="NCBI Taxonomy" id="59813"/>
    <lineage>
        <taxon>Bacteria</taxon>
        <taxon>Bacillati</taxon>
        <taxon>Actinomycetota</taxon>
        <taxon>Actinomycetes</taxon>
        <taxon>Mycobacteriales</taxon>
        <taxon>Mycobacteriaceae</taxon>
        <taxon>Mycolicibacterium</taxon>
    </lineage>
</organism>
<evidence type="ECO:0000313" key="2">
    <source>
        <dbReference type="Proteomes" id="UP001207528"/>
    </source>
</evidence>
<proteinExistence type="predicted"/>
<accession>A0AAW5SE42</accession>
<dbReference type="EMBL" id="JACKTI010000014">
    <property type="protein sequence ID" value="MCV7022022.1"/>
    <property type="molecule type" value="Genomic_DNA"/>
</dbReference>
<dbReference type="RefSeq" id="WP_165604508.1">
    <property type="nucleotide sequence ID" value="NZ_BCTA01000119.1"/>
</dbReference>